<protein>
    <recommendedName>
        <fullName evidence="5">Integrase catalytic domain-containing protein</fullName>
    </recommendedName>
</protein>
<sequence>MAKVELRLKKEATLDEWKEIYDLAVKFRELRCWEWIRDTDIFGVQHPKTGENAYCCVLGNGGDIFGLNAYIGERGLESYMDTLYDTVPQDDILYIQDCIALSFEDREMLDKKDLNKIRELGLKFRGRNQWPKFRSFKPGYCPWYIDADELEKMKHVIEQVIDVVTRCKEDKSLLMTDDDSKILVRVPTRKKNDLVWKDKYMKVEFNEKDYSEYGQIDELALKRIKHSKAKKMGVWELDFFHVPALVKEGERPYYPLVFLAADGETGIMLDLLMTSNFEGYMKEFQDAFVQLLAKIKALPEAIVIQRKDVLMAIEPVTRKLGVKIEPVEELIVIEEFRKSLEMFL</sequence>
<name>A0A4Q0I5R5_9FIRM</name>
<evidence type="ECO:0008006" key="5">
    <source>
        <dbReference type="Google" id="ProtNLM"/>
    </source>
</evidence>
<dbReference type="OrthoDB" id="9801392at2"/>
<feature type="domain" description="DUF6930" evidence="1">
    <location>
        <begin position="221"/>
        <end position="341"/>
    </location>
</feature>
<evidence type="ECO:0000259" key="1">
    <source>
        <dbReference type="Pfam" id="PF22007"/>
    </source>
</evidence>
<dbReference type="EMBL" id="RLII01000005">
    <property type="protein sequence ID" value="RXE59588.1"/>
    <property type="molecule type" value="Genomic_DNA"/>
</dbReference>
<dbReference type="Pfam" id="PF22007">
    <property type="entry name" value="DUF6930"/>
    <property type="match status" value="1"/>
</dbReference>
<dbReference type="InterPro" id="IPR055733">
    <property type="entry name" value="DUF7309"/>
</dbReference>
<evidence type="ECO:0000259" key="2">
    <source>
        <dbReference type="Pfam" id="PF23988"/>
    </source>
</evidence>
<gene>
    <name evidence="3" type="ORF">EFD62_06475</name>
</gene>
<feature type="domain" description="DUF7309" evidence="2">
    <location>
        <begin position="17"/>
        <end position="185"/>
    </location>
</feature>
<evidence type="ECO:0000313" key="4">
    <source>
        <dbReference type="Proteomes" id="UP000289166"/>
    </source>
</evidence>
<dbReference type="InterPro" id="IPR054216">
    <property type="entry name" value="DUF6930"/>
</dbReference>
<reference evidence="4" key="1">
    <citation type="submission" date="2018-11" db="EMBL/GenBank/DDBJ databases">
        <title>Genome sequencing of a novel mesophilic and cellulolytic organism within the genus Hungateiclostridium.</title>
        <authorList>
            <person name="Rettenmaier R."/>
            <person name="Liebl W."/>
            <person name="Zverlov V."/>
        </authorList>
    </citation>
    <scope>NUCLEOTIDE SEQUENCE [LARGE SCALE GENOMIC DNA]</scope>
    <source>
        <strain evidence="4">N2K1</strain>
    </source>
</reference>
<proteinExistence type="predicted"/>
<organism evidence="3 4">
    <name type="scientific">Acetivibrio mesophilus</name>
    <dbReference type="NCBI Taxonomy" id="2487273"/>
    <lineage>
        <taxon>Bacteria</taxon>
        <taxon>Bacillati</taxon>
        <taxon>Bacillota</taxon>
        <taxon>Clostridia</taxon>
        <taxon>Eubacteriales</taxon>
        <taxon>Oscillospiraceae</taxon>
        <taxon>Acetivibrio</taxon>
    </lineage>
</organism>
<accession>A0A4Q0I5R5</accession>
<dbReference type="Pfam" id="PF23988">
    <property type="entry name" value="DUF7309"/>
    <property type="match status" value="1"/>
</dbReference>
<dbReference type="RefSeq" id="WP_069194144.1">
    <property type="nucleotide sequence ID" value="NZ_RLII01000005.1"/>
</dbReference>
<dbReference type="AlphaFoldDB" id="A0A4Q0I5R5"/>
<dbReference type="Proteomes" id="UP000289166">
    <property type="component" value="Unassembled WGS sequence"/>
</dbReference>
<comment type="caution">
    <text evidence="3">The sequence shown here is derived from an EMBL/GenBank/DDBJ whole genome shotgun (WGS) entry which is preliminary data.</text>
</comment>
<evidence type="ECO:0000313" key="3">
    <source>
        <dbReference type="EMBL" id="RXE59588.1"/>
    </source>
</evidence>
<keyword evidence="4" id="KW-1185">Reference proteome</keyword>